<dbReference type="OrthoDB" id="262547at2759"/>
<reference evidence="1 2" key="1">
    <citation type="journal article" date="2018" name="Genome Biol. Evol.">
        <title>Multiple Roots of Fruiting Body Formation in Amoebozoa.</title>
        <authorList>
            <person name="Hillmann F."/>
            <person name="Forbes G."/>
            <person name="Novohradska S."/>
            <person name="Ferling I."/>
            <person name="Riege K."/>
            <person name="Groth M."/>
            <person name="Westermann M."/>
            <person name="Marz M."/>
            <person name="Spaller T."/>
            <person name="Winckler T."/>
            <person name="Schaap P."/>
            <person name="Glockner G."/>
        </authorList>
    </citation>
    <scope>NUCLEOTIDE SEQUENCE [LARGE SCALE GENOMIC DNA]</scope>
    <source>
        <strain evidence="1 2">Jena</strain>
    </source>
</reference>
<organism evidence="1 2">
    <name type="scientific">Planoprotostelium fungivorum</name>
    <dbReference type="NCBI Taxonomy" id="1890364"/>
    <lineage>
        <taxon>Eukaryota</taxon>
        <taxon>Amoebozoa</taxon>
        <taxon>Evosea</taxon>
        <taxon>Variosea</taxon>
        <taxon>Cavosteliida</taxon>
        <taxon>Cavosteliaceae</taxon>
        <taxon>Planoprotostelium</taxon>
    </lineage>
</organism>
<keyword evidence="2" id="KW-1185">Reference proteome</keyword>
<gene>
    <name evidence="1" type="ORF">PROFUN_08128</name>
</gene>
<dbReference type="InParanoid" id="A0A2P6MQF5"/>
<dbReference type="PANTHER" id="PTHR34144">
    <property type="entry name" value="CHROMOSOME 8, WHOLE GENOME SHOTGUN SEQUENCE"/>
    <property type="match status" value="1"/>
</dbReference>
<sequence length="391" mass="45634">MVTLCTSQGLPTKNVTIVLFLTVWTILLTSFSRVYSATDADANEHRLFGTLYGHPPHLLTCQSPDSSNIQDRYGYLRSRKYNIMIGGNTHNTEFLLPTQIKAFTALMDFLPESSFGFSVHESGSTDRTGRVLTEILIPLLQFRKVKSSEIFITTTKEGPKWNADPDKRIPLLVDLRNLVISPLWKTRVQYDMLLFFNDIWFCIEDLLELIHQHVQQSADITCAFDWHPNFHNKFYDTWVARDITGSMIWDGYTDHFGHHAESERRYKQRLPIQVYSCWNGMLIFDPSPLYKDVKFRNPDVKKGECRESEAARICKDYWMVDKGKIQMVPSVAVAYAEDRYLLGKSEWWAPTMSVEEDEKIKWRKAPEKAKCIEMFNGTYLWNSDDWRRTHL</sequence>
<comment type="caution">
    <text evidence="1">The sequence shown here is derived from an EMBL/GenBank/DDBJ whole genome shotgun (WGS) entry which is preliminary data.</text>
</comment>
<proteinExistence type="predicted"/>
<name>A0A2P6MQF5_9EUKA</name>
<dbReference type="Proteomes" id="UP000241769">
    <property type="component" value="Unassembled WGS sequence"/>
</dbReference>
<dbReference type="EMBL" id="MDYQ01000520">
    <property type="protein sequence ID" value="PRP73935.1"/>
    <property type="molecule type" value="Genomic_DNA"/>
</dbReference>
<protein>
    <submittedName>
        <fullName evidence="1">Capsular associated protein</fullName>
    </submittedName>
</protein>
<dbReference type="Pfam" id="PF11735">
    <property type="entry name" value="CAP59_mtransfer"/>
    <property type="match status" value="1"/>
</dbReference>
<dbReference type="AlphaFoldDB" id="A0A2P6MQF5"/>
<accession>A0A2P6MQF5</accession>
<evidence type="ECO:0000313" key="1">
    <source>
        <dbReference type="EMBL" id="PRP73935.1"/>
    </source>
</evidence>
<dbReference type="InterPro" id="IPR021047">
    <property type="entry name" value="Mannosyltransferase_CMT1"/>
</dbReference>
<evidence type="ECO:0000313" key="2">
    <source>
        <dbReference type="Proteomes" id="UP000241769"/>
    </source>
</evidence>
<dbReference type="PANTHER" id="PTHR34144:SF5">
    <property type="entry name" value="ALPHA-1,3-MANNOSYLTRANSFERASE CMT1"/>
    <property type="match status" value="1"/>
</dbReference>